<gene>
    <name evidence="2" type="ORF">COP05_01315</name>
</gene>
<protein>
    <submittedName>
        <fullName evidence="2">Uncharacterized protein</fullName>
    </submittedName>
</protein>
<keyword evidence="1" id="KW-0812">Transmembrane</keyword>
<dbReference type="Proteomes" id="UP000815698">
    <property type="component" value="Chromosome"/>
</dbReference>
<keyword evidence="1" id="KW-1133">Transmembrane helix</keyword>
<sequence length="59" mass="6051">MLASVRGHFPKGLEMIPALGIAAFTVAAIASQIAALIYVLTTVPLTDEQVEALEAGAAK</sequence>
<accession>A0ABN5DN07</accession>
<name>A0ABN5DN07_9MICO</name>
<reference evidence="2 3" key="1">
    <citation type="journal article" date="2016" name="Int. J. Syst. Evol. Microbiol.">
        <title>Dermabacter jinjuensis sp. nov., a novel species of the genus Dermabacter isolated from a clinical specimen.</title>
        <authorList>
            <person name="Park Y.K."/>
            <person name="Lee K.M."/>
            <person name="Lee W.K."/>
            <person name="Cho M.J."/>
            <person name="Lee H.S."/>
            <person name="Cho Y.G."/>
            <person name="Lee Y.C."/>
            <person name="Lee W.K."/>
            <person name="Seong W.K."/>
            <person name="Hwang K.J."/>
        </authorList>
    </citation>
    <scope>NUCLEOTIDE SEQUENCE [LARGE SCALE GENOMIC DNA]</scope>
    <source>
        <strain evidence="2 3">32T</strain>
    </source>
</reference>
<keyword evidence="1" id="KW-0472">Membrane</keyword>
<evidence type="ECO:0000313" key="2">
    <source>
        <dbReference type="EMBL" id="ATH95882.1"/>
    </source>
</evidence>
<dbReference type="RefSeq" id="WP_096882432.1">
    <property type="nucleotide sequence ID" value="NZ_CP023482.1"/>
</dbReference>
<proteinExistence type="predicted"/>
<evidence type="ECO:0000313" key="3">
    <source>
        <dbReference type="Proteomes" id="UP000815698"/>
    </source>
</evidence>
<dbReference type="EMBL" id="CP023482">
    <property type="protein sequence ID" value="ATH95882.1"/>
    <property type="molecule type" value="Genomic_DNA"/>
</dbReference>
<evidence type="ECO:0000256" key="1">
    <source>
        <dbReference type="SAM" id="Phobius"/>
    </source>
</evidence>
<feature type="transmembrane region" description="Helical" evidence="1">
    <location>
        <begin position="21"/>
        <end position="40"/>
    </location>
</feature>
<organism evidence="2 3">
    <name type="scientific">Dermabacter jinjuensis</name>
    <dbReference type="NCBI Taxonomy" id="1667168"/>
    <lineage>
        <taxon>Bacteria</taxon>
        <taxon>Bacillati</taxon>
        <taxon>Actinomycetota</taxon>
        <taxon>Actinomycetes</taxon>
        <taxon>Micrococcales</taxon>
        <taxon>Dermabacteraceae</taxon>
        <taxon>Dermabacter</taxon>
    </lineage>
</organism>
<keyword evidence="3" id="KW-1185">Reference proteome</keyword>